<name>A0A1G2RF55_9BACT</name>
<evidence type="ECO:0000256" key="3">
    <source>
        <dbReference type="ARBA" id="ARBA00022692"/>
    </source>
</evidence>
<evidence type="ECO:0000313" key="10">
    <source>
        <dbReference type="Proteomes" id="UP000177078"/>
    </source>
</evidence>
<dbReference type="Pfam" id="PF03772">
    <property type="entry name" value="Competence"/>
    <property type="match status" value="1"/>
</dbReference>
<keyword evidence="4 6" id="KW-1133">Transmembrane helix</keyword>
<evidence type="ECO:0000256" key="5">
    <source>
        <dbReference type="ARBA" id="ARBA00023136"/>
    </source>
</evidence>
<feature type="transmembrane region" description="Helical" evidence="6">
    <location>
        <begin position="53"/>
        <end position="73"/>
    </location>
</feature>
<comment type="subcellular location">
    <subcellularLocation>
        <location evidence="1">Cell membrane</location>
        <topology evidence="1">Multi-pass membrane protein</topology>
    </subcellularLocation>
</comment>
<evidence type="ECO:0000256" key="4">
    <source>
        <dbReference type="ARBA" id="ARBA00022989"/>
    </source>
</evidence>
<comment type="caution">
    <text evidence="9">The sequence shown here is derived from an EMBL/GenBank/DDBJ whole genome shotgun (WGS) entry which is preliminary data.</text>
</comment>
<organism evidence="9 10">
    <name type="scientific">Candidatus Wildermuthbacteria bacterium RIFCSPHIGHO2_12_FULL_40_12</name>
    <dbReference type="NCBI Taxonomy" id="1802457"/>
    <lineage>
        <taxon>Bacteria</taxon>
        <taxon>Candidatus Wildermuthiibacteriota</taxon>
    </lineage>
</organism>
<dbReference type="InterPro" id="IPR052159">
    <property type="entry name" value="Competence_DNA_uptake"/>
</dbReference>
<feature type="transmembrane region" description="Helical" evidence="6">
    <location>
        <begin position="6"/>
        <end position="23"/>
    </location>
</feature>
<evidence type="ECO:0000259" key="8">
    <source>
        <dbReference type="Pfam" id="PF13567"/>
    </source>
</evidence>
<feature type="transmembrane region" description="Helical" evidence="6">
    <location>
        <begin position="474"/>
        <end position="493"/>
    </location>
</feature>
<evidence type="ECO:0000256" key="2">
    <source>
        <dbReference type="ARBA" id="ARBA00022475"/>
    </source>
</evidence>
<evidence type="ECO:0000256" key="1">
    <source>
        <dbReference type="ARBA" id="ARBA00004651"/>
    </source>
</evidence>
<dbReference type="EMBL" id="MHUC01000010">
    <property type="protein sequence ID" value="OHA71158.1"/>
    <property type="molecule type" value="Genomic_DNA"/>
</dbReference>
<keyword evidence="3 6" id="KW-0812">Transmembrane</keyword>
<evidence type="ECO:0000259" key="7">
    <source>
        <dbReference type="Pfam" id="PF03772"/>
    </source>
</evidence>
<keyword evidence="2" id="KW-1003">Cell membrane</keyword>
<proteinExistence type="predicted"/>
<feature type="transmembrane region" description="Helical" evidence="6">
    <location>
        <begin position="443"/>
        <end position="462"/>
    </location>
</feature>
<feature type="domain" description="DUF4131" evidence="8">
    <location>
        <begin position="27"/>
        <end position="186"/>
    </location>
</feature>
<feature type="transmembrane region" description="Helical" evidence="6">
    <location>
        <begin position="347"/>
        <end position="369"/>
    </location>
</feature>
<keyword evidence="5 6" id="KW-0472">Membrane</keyword>
<dbReference type="GO" id="GO:0005886">
    <property type="term" value="C:plasma membrane"/>
    <property type="evidence" value="ECO:0007669"/>
    <property type="project" value="UniProtKB-SubCell"/>
</dbReference>
<accession>A0A1G2RF55</accession>
<dbReference type="AlphaFoldDB" id="A0A1G2RF55"/>
<feature type="transmembrane region" description="Helical" evidence="6">
    <location>
        <begin position="280"/>
        <end position="301"/>
    </location>
</feature>
<feature type="transmembrane region" description="Helical" evidence="6">
    <location>
        <begin position="322"/>
        <end position="341"/>
    </location>
</feature>
<dbReference type="Proteomes" id="UP000177078">
    <property type="component" value="Unassembled WGS sequence"/>
</dbReference>
<reference evidence="9 10" key="1">
    <citation type="journal article" date="2016" name="Nat. Commun.">
        <title>Thousands of microbial genomes shed light on interconnected biogeochemical processes in an aquifer system.</title>
        <authorList>
            <person name="Anantharaman K."/>
            <person name="Brown C.T."/>
            <person name="Hug L.A."/>
            <person name="Sharon I."/>
            <person name="Castelle C.J."/>
            <person name="Probst A.J."/>
            <person name="Thomas B.C."/>
            <person name="Singh A."/>
            <person name="Wilkins M.J."/>
            <person name="Karaoz U."/>
            <person name="Brodie E.L."/>
            <person name="Williams K.H."/>
            <person name="Hubbard S.S."/>
            <person name="Banfield J.F."/>
        </authorList>
    </citation>
    <scope>NUCLEOTIDE SEQUENCE [LARGE SCALE GENOMIC DNA]</scope>
</reference>
<dbReference type="STRING" id="1802457.A3F15_00855"/>
<dbReference type="PANTHER" id="PTHR30619">
    <property type="entry name" value="DNA INTERNALIZATION/COMPETENCE PROTEIN COMEC/REC2"/>
    <property type="match status" value="1"/>
</dbReference>
<feature type="transmembrane region" description="Helical" evidence="6">
    <location>
        <begin position="381"/>
        <end position="402"/>
    </location>
</feature>
<dbReference type="InterPro" id="IPR004477">
    <property type="entry name" value="ComEC_N"/>
</dbReference>
<gene>
    <name evidence="9" type="ORF">A3F15_00855</name>
</gene>
<evidence type="ECO:0000256" key="6">
    <source>
        <dbReference type="SAM" id="Phobius"/>
    </source>
</evidence>
<dbReference type="PANTHER" id="PTHR30619:SF7">
    <property type="entry name" value="BETA-LACTAMASE DOMAIN PROTEIN"/>
    <property type="match status" value="1"/>
</dbReference>
<dbReference type="InterPro" id="IPR025405">
    <property type="entry name" value="DUF4131"/>
</dbReference>
<dbReference type="Pfam" id="PF13567">
    <property type="entry name" value="DUF4131"/>
    <property type="match status" value="1"/>
</dbReference>
<protein>
    <recommendedName>
        <fullName evidence="11">ComEC/Rec2-related protein domain-containing protein</fullName>
    </recommendedName>
</protein>
<sequence>MTASQIFFYCCFSFIIGIFLGSTLNPAPFYLLKLGFFSSILLAVVSWKKRKLAVLFLFAPFLILGVWRYQFILSVSSSNPLNKYNDIGQLVEIIGVVAEDPGIREKSVKLTIKPETIASDRFGLERLPSFAGKILVTVDRYSEYRYGDKIKMTGNLEEPAVFDDFNYKDYLKKDGIYSVVNFPKTELMGSGYGNPFTVFLFSFKKKFKDVSIGLISPPQEGILEALVFGDEGGISKRWKDKLNITGTRHIAAVSGMNITIIAFLILSFALSIGFWRKQALFVSIFLIFLYVLMIGAPPSAIRAGIMGSLLMFAQYFGRMSGSIRAVVFAASLMIYFNPLLLTLDVGFQLSFLAILGLIYFQPAIFNWLTKVPNYQFFPIRTTLSATLAAQLATLPILVYNFGYFSLVSPIANALIVPILAPLTILLFVFGISGILFYPLGQILSFLVWPCLSYIIFIVDWFSRVSFASVAVQNIHWIFLIIAYVILGFFAFWLDKRARLKFLNY</sequence>
<dbReference type="NCBIfam" id="TIGR00360">
    <property type="entry name" value="ComEC_N-term"/>
    <property type="match status" value="1"/>
</dbReference>
<feature type="domain" description="ComEC/Rec2-related protein" evidence="7">
    <location>
        <begin position="226"/>
        <end position="495"/>
    </location>
</feature>
<evidence type="ECO:0008006" key="11">
    <source>
        <dbReference type="Google" id="ProtNLM"/>
    </source>
</evidence>
<feature type="transmembrane region" description="Helical" evidence="6">
    <location>
        <begin position="414"/>
        <end position="436"/>
    </location>
</feature>
<evidence type="ECO:0000313" key="9">
    <source>
        <dbReference type="EMBL" id="OHA71158.1"/>
    </source>
</evidence>
<feature type="transmembrane region" description="Helical" evidence="6">
    <location>
        <begin position="250"/>
        <end position="274"/>
    </location>
</feature>